<organism evidence="2 3">
    <name type="scientific">Rhabdobacter roseus</name>
    <dbReference type="NCBI Taxonomy" id="1655419"/>
    <lineage>
        <taxon>Bacteria</taxon>
        <taxon>Pseudomonadati</taxon>
        <taxon>Bacteroidota</taxon>
        <taxon>Cytophagia</taxon>
        <taxon>Cytophagales</taxon>
        <taxon>Cytophagaceae</taxon>
        <taxon>Rhabdobacter</taxon>
    </lineage>
</organism>
<evidence type="ECO:0000313" key="3">
    <source>
        <dbReference type="Proteomes" id="UP000557307"/>
    </source>
</evidence>
<evidence type="ECO:0000313" key="2">
    <source>
        <dbReference type="EMBL" id="MBB5286326.1"/>
    </source>
</evidence>
<accession>A0A840TPR9</accession>
<sequence length="262" mass="30917">MRKPFKIGQKEYKFKKDAITHYRTILNSYDFGQSLNASDYDDLIDLLDYDYFNYLAELETADENSEEEEISNEDESEVGNENNEAEISIEDIKIARVQFNTKCFEIFYSDKTSVYISYLMIINNTKYTPEKLFYVACRNSIHDDIKTVKQEYFDKNSVKGQVKCQETGILSKWTELAVDHRQPNTFSVIVDRFKEVNRVELNLIKYISNDQNHIIFKDDTWTGQFRKYHMEKASLRIVRTECNSSRTGLARLKRTSKDLIIK</sequence>
<proteinExistence type="predicted"/>
<protein>
    <recommendedName>
        <fullName evidence="4">DUF3223 domain-containing protein</fullName>
    </recommendedName>
</protein>
<gene>
    <name evidence="2" type="ORF">HNQ92_004486</name>
</gene>
<dbReference type="Proteomes" id="UP000557307">
    <property type="component" value="Unassembled WGS sequence"/>
</dbReference>
<dbReference type="RefSeq" id="WP_184177370.1">
    <property type="nucleotide sequence ID" value="NZ_JACHGF010000009.1"/>
</dbReference>
<evidence type="ECO:0000256" key="1">
    <source>
        <dbReference type="SAM" id="MobiDB-lite"/>
    </source>
</evidence>
<dbReference type="AlphaFoldDB" id="A0A840TPR9"/>
<feature type="region of interest" description="Disordered" evidence="1">
    <location>
        <begin position="61"/>
        <end position="83"/>
    </location>
</feature>
<comment type="caution">
    <text evidence="2">The sequence shown here is derived from an EMBL/GenBank/DDBJ whole genome shotgun (WGS) entry which is preliminary data.</text>
</comment>
<keyword evidence="3" id="KW-1185">Reference proteome</keyword>
<dbReference type="Gene3D" id="3.10.450.40">
    <property type="match status" value="1"/>
</dbReference>
<reference evidence="2 3" key="1">
    <citation type="submission" date="2020-08" db="EMBL/GenBank/DDBJ databases">
        <title>Genomic Encyclopedia of Type Strains, Phase IV (KMG-IV): sequencing the most valuable type-strain genomes for metagenomic binning, comparative biology and taxonomic classification.</title>
        <authorList>
            <person name="Goeker M."/>
        </authorList>
    </citation>
    <scope>NUCLEOTIDE SEQUENCE [LARGE SCALE GENOMIC DNA]</scope>
    <source>
        <strain evidence="2 3">DSM 105074</strain>
    </source>
</reference>
<dbReference type="EMBL" id="JACHGF010000009">
    <property type="protein sequence ID" value="MBB5286326.1"/>
    <property type="molecule type" value="Genomic_DNA"/>
</dbReference>
<evidence type="ECO:0008006" key="4">
    <source>
        <dbReference type="Google" id="ProtNLM"/>
    </source>
</evidence>
<name>A0A840TPR9_9BACT</name>